<dbReference type="PANTHER" id="PTHR30349:SF82">
    <property type="entry name" value="INTEGRASE_RECOMBINASE YOEC-RELATED"/>
    <property type="match status" value="1"/>
</dbReference>
<keyword evidence="1" id="KW-0233">DNA recombination</keyword>
<dbReference type="GO" id="GO:0003677">
    <property type="term" value="F:DNA binding"/>
    <property type="evidence" value="ECO:0007669"/>
    <property type="project" value="InterPro"/>
</dbReference>
<dbReference type="RefSeq" id="WP_075399312.1">
    <property type="nucleotide sequence ID" value="NZ_MSDU01000037.1"/>
</dbReference>
<dbReference type="CDD" id="cd01192">
    <property type="entry name" value="INT_C_like_3"/>
    <property type="match status" value="1"/>
</dbReference>
<dbReference type="AlphaFoldDB" id="A0A1Q8Q2R5"/>
<gene>
    <name evidence="3" type="ORF">BTO30_13840</name>
</gene>
<dbReference type="InterPro" id="IPR002104">
    <property type="entry name" value="Integrase_catalytic"/>
</dbReference>
<comment type="caution">
    <text evidence="3">The sequence shown here is derived from an EMBL/GenBank/DDBJ whole genome shotgun (WGS) entry which is preliminary data.</text>
</comment>
<dbReference type="InterPro" id="IPR011010">
    <property type="entry name" value="DNA_brk_join_enz"/>
</dbReference>
<evidence type="ECO:0000313" key="3">
    <source>
        <dbReference type="EMBL" id="OLN21643.1"/>
    </source>
</evidence>
<dbReference type="EMBL" id="MSDU01000037">
    <property type="protein sequence ID" value="OLN21643.1"/>
    <property type="molecule type" value="Genomic_DNA"/>
</dbReference>
<accession>A0A1Q8Q2R5</accession>
<dbReference type="InterPro" id="IPR013762">
    <property type="entry name" value="Integrase-like_cat_sf"/>
</dbReference>
<evidence type="ECO:0000259" key="2">
    <source>
        <dbReference type="PROSITE" id="PS51898"/>
    </source>
</evidence>
<dbReference type="Pfam" id="PF00589">
    <property type="entry name" value="Phage_integrase"/>
    <property type="match status" value="1"/>
</dbReference>
<organism evidence="3 4">
    <name type="scientific">Domibacillus antri</name>
    <dbReference type="NCBI Taxonomy" id="1714264"/>
    <lineage>
        <taxon>Bacteria</taxon>
        <taxon>Bacillati</taxon>
        <taxon>Bacillota</taxon>
        <taxon>Bacilli</taxon>
        <taxon>Bacillales</taxon>
        <taxon>Bacillaceae</taxon>
        <taxon>Domibacillus</taxon>
    </lineage>
</organism>
<protein>
    <submittedName>
        <fullName evidence="3">Site-specific integrase</fullName>
    </submittedName>
</protein>
<sequence length="187" mass="21850">MNVVSPIRDKKQLELMKMYLREKSKRDYLMFMVGISSALRISDILKLKVQDIWDGKKPKEFIKLHEEKTGKYKRFPITENLQKAIKEYIKEYNPEQESFLFFSRKGNKPITRQQASLILSKAGDYIGIKEPISTHSCRKTWGYWAYKSGVSLALIMEALNHSSIANTKKYLGITQEDLDDVYMNLNL</sequence>
<reference evidence="3 4" key="1">
    <citation type="submission" date="2016-12" db="EMBL/GenBank/DDBJ databases">
        <title>Domibacillus antri genome sequencing.</title>
        <authorList>
            <person name="Verma A."/>
            <person name="Krishnamurthi S."/>
        </authorList>
    </citation>
    <scope>NUCLEOTIDE SEQUENCE [LARGE SCALE GENOMIC DNA]</scope>
    <source>
        <strain evidence="3 4">XD80</strain>
    </source>
</reference>
<evidence type="ECO:0000313" key="4">
    <source>
        <dbReference type="Proteomes" id="UP000185568"/>
    </source>
</evidence>
<dbReference type="Gene3D" id="1.10.443.10">
    <property type="entry name" value="Intergrase catalytic core"/>
    <property type="match status" value="1"/>
</dbReference>
<name>A0A1Q8Q2R5_9BACI</name>
<feature type="domain" description="Tyr recombinase" evidence="2">
    <location>
        <begin position="1"/>
        <end position="183"/>
    </location>
</feature>
<dbReference type="OrthoDB" id="9788852at2"/>
<proteinExistence type="predicted"/>
<dbReference type="InterPro" id="IPR050090">
    <property type="entry name" value="Tyrosine_recombinase_XerCD"/>
</dbReference>
<dbReference type="SUPFAM" id="SSF56349">
    <property type="entry name" value="DNA breaking-rejoining enzymes"/>
    <property type="match status" value="1"/>
</dbReference>
<evidence type="ECO:0000256" key="1">
    <source>
        <dbReference type="ARBA" id="ARBA00023172"/>
    </source>
</evidence>
<dbReference type="GO" id="GO:0015074">
    <property type="term" value="P:DNA integration"/>
    <property type="evidence" value="ECO:0007669"/>
    <property type="project" value="InterPro"/>
</dbReference>
<keyword evidence="4" id="KW-1185">Reference proteome</keyword>
<dbReference type="PROSITE" id="PS51898">
    <property type="entry name" value="TYR_RECOMBINASE"/>
    <property type="match status" value="1"/>
</dbReference>
<dbReference type="STRING" id="1714264.BTO30_13840"/>
<dbReference type="PANTHER" id="PTHR30349">
    <property type="entry name" value="PHAGE INTEGRASE-RELATED"/>
    <property type="match status" value="1"/>
</dbReference>
<dbReference type="Proteomes" id="UP000185568">
    <property type="component" value="Unassembled WGS sequence"/>
</dbReference>
<dbReference type="GO" id="GO:0006310">
    <property type="term" value="P:DNA recombination"/>
    <property type="evidence" value="ECO:0007669"/>
    <property type="project" value="UniProtKB-KW"/>
</dbReference>